<dbReference type="InterPro" id="IPR041552">
    <property type="entry name" value="UvrA_DNA-bd"/>
</dbReference>
<feature type="zinc finger region" description="C4-type" evidence="18">
    <location>
        <begin position="751"/>
        <end position="777"/>
    </location>
</feature>
<dbReference type="InterPro" id="IPR003439">
    <property type="entry name" value="ABC_transporter-like_ATP-bd"/>
</dbReference>
<keyword evidence="9 18" id="KW-0862">Zinc</keyword>
<dbReference type="PROSITE" id="PS00211">
    <property type="entry name" value="ABC_TRANSPORTER_1"/>
    <property type="match status" value="2"/>
</dbReference>
<evidence type="ECO:0000256" key="4">
    <source>
        <dbReference type="ARBA" id="ARBA00022737"/>
    </source>
</evidence>
<comment type="subcellular location">
    <subcellularLocation>
        <location evidence="1 18">Cytoplasm</location>
    </subcellularLocation>
</comment>
<dbReference type="GO" id="GO:0009432">
    <property type="term" value="P:SOS response"/>
    <property type="evidence" value="ECO:0007669"/>
    <property type="project" value="UniProtKB-UniRule"/>
</dbReference>
<dbReference type="GO" id="GO:0003677">
    <property type="term" value="F:DNA binding"/>
    <property type="evidence" value="ECO:0007669"/>
    <property type="project" value="UniProtKB-UniRule"/>
</dbReference>
<evidence type="ECO:0000256" key="10">
    <source>
        <dbReference type="ARBA" id="ARBA00022840"/>
    </source>
</evidence>
<dbReference type="NCBIfam" id="TIGR00630">
    <property type="entry name" value="uvra"/>
    <property type="match status" value="1"/>
</dbReference>
<dbReference type="PROSITE" id="PS50893">
    <property type="entry name" value="ABC_TRANSPORTER_2"/>
    <property type="match status" value="1"/>
</dbReference>
<dbReference type="HAMAP" id="MF_00205">
    <property type="entry name" value="UvrA"/>
    <property type="match status" value="1"/>
</dbReference>
<evidence type="ECO:0000256" key="13">
    <source>
        <dbReference type="ARBA" id="ARBA00023204"/>
    </source>
</evidence>
<dbReference type="GO" id="GO:0005737">
    <property type="term" value="C:cytoplasm"/>
    <property type="evidence" value="ECO:0007669"/>
    <property type="project" value="UniProtKB-SubCell"/>
</dbReference>
<dbReference type="GO" id="GO:0008270">
    <property type="term" value="F:zinc ion binding"/>
    <property type="evidence" value="ECO:0007669"/>
    <property type="project" value="UniProtKB-UniRule"/>
</dbReference>
<dbReference type="Gene3D" id="3.30.1490.20">
    <property type="entry name" value="ATP-grasp fold, A domain"/>
    <property type="match status" value="1"/>
</dbReference>
<keyword evidence="14 18" id="KW-0742">SOS response</keyword>
<dbReference type="Gene3D" id="1.20.1580.10">
    <property type="entry name" value="ABC transporter ATPase like domain"/>
    <property type="match status" value="2"/>
</dbReference>
<evidence type="ECO:0000256" key="16">
    <source>
        <dbReference type="ARBA" id="ARBA00039316"/>
    </source>
</evidence>
<comment type="caution">
    <text evidence="20">The sequence shown here is derived from an EMBL/GenBank/DDBJ whole genome shotgun (WGS) entry which is preliminary data.</text>
</comment>
<dbReference type="PANTHER" id="PTHR43152:SF3">
    <property type="entry name" value="UVRABC SYSTEM PROTEIN A"/>
    <property type="match status" value="1"/>
</dbReference>
<feature type="binding site" evidence="18">
    <location>
        <begin position="652"/>
        <end position="659"/>
    </location>
    <ligand>
        <name>ATP</name>
        <dbReference type="ChEBI" id="CHEBI:30616"/>
    </ligand>
</feature>
<dbReference type="CDD" id="cd03271">
    <property type="entry name" value="ABC_UvrA_II"/>
    <property type="match status" value="1"/>
</dbReference>
<dbReference type="InterPro" id="IPR013815">
    <property type="entry name" value="ATP_grasp_subdomain_1"/>
</dbReference>
<dbReference type="Pfam" id="PF17755">
    <property type="entry name" value="UvrA_DNA-bind"/>
    <property type="match status" value="1"/>
</dbReference>
<keyword evidence="3 18" id="KW-0479">Metal-binding</keyword>
<dbReference type="GO" id="GO:0016887">
    <property type="term" value="F:ATP hydrolysis activity"/>
    <property type="evidence" value="ECO:0007669"/>
    <property type="project" value="InterPro"/>
</dbReference>
<evidence type="ECO:0000256" key="14">
    <source>
        <dbReference type="ARBA" id="ARBA00023236"/>
    </source>
</evidence>
<evidence type="ECO:0000313" key="20">
    <source>
        <dbReference type="EMBL" id="REH30733.1"/>
    </source>
</evidence>
<evidence type="ECO:0000256" key="5">
    <source>
        <dbReference type="ARBA" id="ARBA00022741"/>
    </source>
</evidence>
<dbReference type="Proteomes" id="UP000256269">
    <property type="component" value="Unassembled WGS sequence"/>
</dbReference>
<keyword evidence="13 18" id="KW-0234">DNA repair</keyword>
<comment type="subunit">
    <text evidence="18">Forms a heterotetramer with UvrB during the search for lesions.</text>
</comment>
<comment type="function">
    <text evidence="18">The UvrABC repair system catalyzes the recognition and processing of DNA lesions. UvrA is an ATPase and a DNA-binding protein. A damage recognition complex composed of 2 UvrA and 2 UvrB subunits scans DNA for abnormalities. When the presence of a lesion has been verified by UvrB, the UvrA molecules dissociate.</text>
</comment>
<evidence type="ECO:0000313" key="21">
    <source>
        <dbReference type="Proteomes" id="UP000256269"/>
    </source>
</evidence>
<keyword evidence="6 18" id="KW-0227">DNA damage</keyword>
<dbReference type="CDD" id="cd03270">
    <property type="entry name" value="ABC_UvrA_I"/>
    <property type="match status" value="1"/>
</dbReference>
<evidence type="ECO:0000256" key="3">
    <source>
        <dbReference type="ARBA" id="ARBA00022723"/>
    </source>
</evidence>
<evidence type="ECO:0000256" key="15">
    <source>
        <dbReference type="ARBA" id="ARBA00038000"/>
    </source>
</evidence>
<dbReference type="OrthoDB" id="9809851at2"/>
<keyword evidence="5 18" id="KW-0547">Nucleotide-binding</keyword>
<dbReference type="Gene3D" id="3.40.50.300">
    <property type="entry name" value="P-loop containing nucleotide triphosphate hydrolases"/>
    <property type="match status" value="2"/>
</dbReference>
<feature type="binding site" evidence="18">
    <location>
        <begin position="32"/>
        <end position="39"/>
    </location>
    <ligand>
        <name>ATP</name>
        <dbReference type="ChEBI" id="CHEBI:30616"/>
    </ligand>
</feature>
<name>A0A3E0GW49_9PSEU</name>
<keyword evidence="21" id="KW-1185">Reference proteome</keyword>
<dbReference type="GO" id="GO:0006289">
    <property type="term" value="P:nucleotide-excision repair"/>
    <property type="evidence" value="ECO:0007669"/>
    <property type="project" value="UniProtKB-UniRule"/>
</dbReference>
<evidence type="ECO:0000256" key="7">
    <source>
        <dbReference type="ARBA" id="ARBA00022769"/>
    </source>
</evidence>
<dbReference type="SUPFAM" id="SSF52540">
    <property type="entry name" value="P-loop containing nucleoside triphosphate hydrolases"/>
    <property type="match status" value="2"/>
</dbReference>
<keyword evidence="12 18" id="KW-0238">DNA-binding</keyword>
<dbReference type="FunFam" id="1.20.1580.10:FF:000002">
    <property type="entry name" value="UvrABC system protein A"/>
    <property type="match status" value="1"/>
</dbReference>
<evidence type="ECO:0000256" key="18">
    <source>
        <dbReference type="HAMAP-Rule" id="MF_00205"/>
    </source>
</evidence>
<evidence type="ECO:0000259" key="19">
    <source>
        <dbReference type="PROSITE" id="PS50893"/>
    </source>
</evidence>
<keyword evidence="11 18" id="KW-0267">Excision nuclease</keyword>
<keyword evidence="8 18" id="KW-0863">Zinc-finger</keyword>
<evidence type="ECO:0000256" key="2">
    <source>
        <dbReference type="ARBA" id="ARBA00022490"/>
    </source>
</evidence>
<dbReference type="InterPro" id="IPR027417">
    <property type="entry name" value="P-loop_NTPase"/>
</dbReference>
<accession>A0A3E0GW49</accession>
<evidence type="ECO:0000256" key="9">
    <source>
        <dbReference type="ARBA" id="ARBA00022833"/>
    </source>
</evidence>
<evidence type="ECO:0000256" key="12">
    <source>
        <dbReference type="ARBA" id="ARBA00023125"/>
    </source>
</evidence>
<dbReference type="GO" id="GO:0005524">
    <property type="term" value="F:ATP binding"/>
    <property type="evidence" value="ECO:0007669"/>
    <property type="project" value="UniProtKB-UniRule"/>
</dbReference>
<dbReference type="GO" id="GO:0009380">
    <property type="term" value="C:excinuclease repair complex"/>
    <property type="evidence" value="ECO:0007669"/>
    <property type="project" value="InterPro"/>
</dbReference>
<dbReference type="EMBL" id="QUNO01000023">
    <property type="protein sequence ID" value="REH30733.1"/>
    <property type="molecule type" value="Genomic_DNA"/>
</dbReference>
<dbReference type="NCBIfam" id="NF001503">
    <property type="entry name" value="PRK00349.1"/>
    <property type="match status" value="1"/>
</dbReference>
<protein>
    <recommendedName>
        <fullName evidence="16 18">UvrABC system protein A</fullName>
        <shortName evidence="18">UvrA protein</shortName>
    </recommendedName>
    <alternativeName>
        <fullName evidence="17 18">Excinuclease ABC subunit A</fullName>
    </alternativeName>
</protein>
<sequence length="953" mass="105047">MADRLVVRGAREHNLRGVDLDLPRDSMIVFTGLSGSGKSSLAFDTIFAEGQRRYVESLSAYARQFLGQMDKPDVDFIEGLSPAVSIDQKSTNRNPRSTVGTITEVYDYLRLLYARAGKPHCPVCGEAITKQTPQQIVDQVLAMPANTKFQVLAPIVRGRKGEFVDLFSNLQSQGYARALVDGAVHLLSDEPPKLKKQEKHHISVVIDRLTVKPSSKQRLTDSVETALRLADGLVVLDFVDLPEDDPQRERRFSERLACPNAHPLAIEDLEPRSFSFNSPYGACQVCTGLGTRKEVDPELVVPDDELSLAEGAIAPWQGGQSADYFIRLLESLSTTIGFRMDTPWRQLPAKVQKAVLHGIDEQVHVRYRNRYGRERSYYANFEGVIPFLERRQEQTESEFMREKYEGYMREVPCPACQGTRLKPEILAVTLAHKTQGDRSIAEVCALSVSECSKFLDGLTLGKREKMIAGAVLKEVQARLRFLLDVGLDYLSLDRAAGTLSGGEAQRIRLATQIGSGLVGVLYVLDEPSIGLHQRDNHRLIETLTRLRDLGNTLIVVEHDEDTIRHADWIVDIGPGAGEHGGQVVHSGTYKQLLANKQSMTGAYLAGRKEIATPAIRRPVDKKRQLTVVGAREHNLRGIDVSFPLGCLVSVTGVSGSGKSTLVNDILATVLANKLNGARQVPGRHTRIKGLDLVDKLVQVDQSPIGRTPRSNPATYTGVFDNIRKLFASTTEAKVRGYQPGRFSFNVKGGRCEACAGDGTIKIEMNFLPDVYVPCEVCKGDRYNRETLEVHYKGKTIAEVLNMPIEEAAGFFEPITAIHRHLKTLVDVGLGYVRLGQPAPTLSGGEAQRVKLASELQKRSTGKTVYILDEPTTGLHFEDIRKLLGVIQGLVDKGNTVIVIEHNFDVIKTSDWIIDMGPEGGSGGGTVIAEGTPEDIAEVKNSYTAEFLRDVLKN</sequence>
<evidence type="ECO:0000256" key="6">
    <source>
        <dbReference type="ARBA" id="ARBA00022763"/>
    </source>
</evidence>
<feature type="domain" description="ABC transporter" evidence="19">
    <location>
        <begin position="620"/>
        <end position="948"/>
    </location>
</feature>
<evidence type="ECO:0000256" key="1">
    <source>
        <dbReference type="ARBA" id="ARBA00004496"/>
    </source>
</evidence>
<evidence type="ECO:0000256" key="8">
    <source>
        <dbReference type="ARBA" id="ARBA00022771"/>
    </source>
</evidence>
<dbReference type="Pfam" id="PF17760">
    <property type="entry name" value="UvrA_inter"/>
    <property type="match status" value="1"/>
</dbReference>
<proteinExistence type="inferred from homology"/>
<dbReference type="GO" id="GO:0009381">
    <property type="term" value="F:excinuclease ABC activity"/>
    <property type="evidence" value="ECO:0007669"/>
    <property type="project" value="UniProtKB-UniRule"/>
</dbReference>
<dbReference type="FunFam" id="1.20.1580.10:FF:000001">
    <property type="entry name" value="UvrABC system protein A"/>
    <property type="match status" value="2"/>
</dbReference>
<dbReference type="AlphaFoldDB" id="A0A3E0GW49"/>
<dbReference type="PANTHER" id="PTHR43152">
    <property type="entry name" value="UVRABC SYSTEM PROTEIN A"/>
    <property type="match status" value="1"/>
</dbReference>
<keyword evidence="7 18" id="KW-0228">DNA excision</keyword>
<keyword evidence="4 18" id="KW-0677">Repeat</keyword>
<keyword evidence="10 18" id="KW-0067">ATP-binding</keyword>
<dbReference type="InterPro" id="IPR017871">
    <property type="entry name" value="ABC_transporter-like_CS"/>
</dbReference>
<dbReference type="RefSeq" id="WP_116181073.1">
    <property type="nucleotide sequence ID" value="NZ_CP144375.1"/>
</dbReference>
<dbReference type="InterPro" id="IPR004602">
    <property type="entry name" value="UvrA"/>
</dbReference>
<organism evidence="20 21">
    <name type="scientific">Kutzneria buriramensis</name>
    <dbReference type="NCBI Taxonomy" id="1045776"/>
    <lineage>
        <taxon>Bacteria</taxon>
        <taxon>Bacillati</taxon>
        <taxon>Actinomycetota</taxon>
        <taxon>Actinomycetes</taxon>
        <taxon>Pseudonocardiales</taxon>
        <taxon>Pseudonocardiaceae</taxon>
        <taxon>Kutzneria</taxon>
    </lineage>
</organism>
<evidence type="ECO:0000256" key="17">
    <source>
        <dbReference type="ARBA" id="ARBA00042156"/>
    </source>
</evidence>
<keyword evidence="2 18" id="KW-0963">Cytoplasm</keyword>
<comment type="similarity">
    <text evidence="15 18">Belongs to the ABC transporter superfamily. UvrA family.</text>
</comment>
<dbReference type="InterPro" id="IPR041102">
    <property type="entry name" value="UvrA_inter"/>
</dbReference>
<comment type="caution">
    <text evidence="18">Lacks conserved residue(s) required for the propagation of feature annotation.</text>
</comment>
<gene>
    <name evidence="18" type="primary">uvrA</name>
    <name evidence="20" type="ORF">BCF44_12392</name>
</gene>
<evidence type="ECO:0000256" key="11">
    <source>
        <dbReference type="ARBA" id="ARBA00022881"/>
    </source>
</evidence>
<dbReference type="Gene3D" id="1.10.8.280">
    <property type="entry name" value="ABC transporter ATPase domain-like"/>
    <property type="match status" value="1"/>
</dbReference>
<reference evidence="20 21" key="1">
    <citation type="submission" date="2018-08" db="EMBL/GenBank/DDBJ databases">
        <title>Genomic Encyclopedia of Archaeal and Bacterial Type Strains, Phase II (KMG-II): from individual species to whole genera.</title>
        <authorList>
            <person name="Goeker M."/>
        </authorList>
    </citation>
    <scope>NUCLEOTIDE SEQUENCE [LARGE SCALE GENOMIC DNA]</scope>
    <source>
        <strain evidence="20 21">DSM 45791</strain>
    </source>
</reference>